<evidence type="ECO:0000313" key="1">
    <source>
        <dbReference type="EMBL" id="HGE66590.1"/>
    </source>
</evidence>
<protein>
    <submittedName>
        <fullName evidence="1">Uncharacterized protein</fullName>
    </submittedName>
</protein>
<dbReference type="EMBL" id="DTPI01000031">
    <property type="protein sequence ID" value="HGE66590.1"/>
    <property type="molecule type" value="Genomic_DNA"/>
</dbReference>
<organism evidence="1">
    <name type="scientific">Geoglobus ahangari</name>
    <dbReference type="NCBI Taxonomy" id="113653"/>
    <lineage>
        <taxon>Archaea</taxon>
        <taxon>Methanobacteriati</taxon>
        <taxon>Methanobacteriota</taxon>
        <taxon>Archaeoglobi</taxon>
        <taxon>Archaeoglobales</taxon>
        <taxon>Archaeoglobaceae</taxon>
        <taxon>Geoglobus</taxon>
    </lineage>
</organism>
<dbReference type="EMBL" id="DTAK01000038">
    <property type="protein sequence ID" value="HGU59556.1"/>
    <property type="molecule type" value="Genomic_DNA"/>
</dbReference>
<dbReference type="EMBL" id="DRUC01000055">
    <property type="protein sequence ID" value="HHF48270.1"/>
    <property type="molecule type" value="Genomic_DNA"/>
</dbReference>
<gene>
    <name evidence="3" type="ORF">ENL48_03590</name>
    <name evidence="2" type="ORF">ENT89_05215</name>
    <name evidence="1" type="ORF">ENX77_05675</name>
</gene>
<reference evidence="1" key="1">
    <citation type="journal article" date="2020" name="mSystems">
        <title>Genome- and Community-Level Interaction Insights into Carbon Utilization and Element Cycling Functions of Hydrothermarchaeota in Hydrothermal Sediment.</title>
        <authorList>
            <person name="Zhou Z."/>
            <person name="Liu Y."/>
            <person name="Xu W."/>
            <person name="Pan J."/>
            <person name="Luo Z.H."/>
            <person name="Li M."/>
        </authorList>
    </citation>
    <scope>NUCLEOTIDE SEQUENCE [LARGE SCALE GENOMIC DNA]</scope>
    <source>
        <strain evidence="3">SpSt-10</strain>
        <strain evidence="2">SpSt-62</strain>
        <strain evidence="1">SpSt-97</strain>
    </source>
</reference>
<comment type="caution">
    <text evidence="1">The sequence shown here is derived from an EMBL/GenBank/DDBJ whole genome shotgun (WGS) entry which is preliminary data.</text>
</comment>
<sequence>MDELEEIIEIEFDEDEFDIEDDVRLTEIYKLTIKLIEHLDRLKSQELKEAASLMIIKEIISDDRVLMGLATKMLQDLSYGFDGDPTYSS</sequence>
<evidence type="ECO:0000313" key="2">
    <source>
        <dbReference type="EMBL" id="HGU59556.1"/>
    </source>
</evidence>
<accession>A0A7C3UCD6</accession>
<dbReference type="AlphaFoldDB" id="A0A7C3UCD6"/>
<evidence type="ECO:0000313" key="3">
    <source>
        <dbReference type="EMBL" id="HHF48270.1"/>
    </source>
</evidence>
<name>A0A7C3UCD6_9EURY</name>
<proteinExistence type="predicted"/>